<keyword evidence="2" id="KW-1185">Reference proteome</keyword>
<sequence length="66" mass="7076">MVVMIETDKPGTDEADARRILLIHRAAPDGLCAGCLEFTCTLARFPCTQARWALKVTGNKAAGGRS</sequence>
<dbReference type="Proteomes" id="UP000783871">
    <property type="component" value="Unassembled WGS sequence"/>
</dbReference>
<name>A0ABX0ZDA4_9ACTN</name>
<gene>
    <name evidence="1" type="ORF">HCJ94_25360</name>
</gene>
<organism evidence="1 2">
    <name type="scientific">Micromonospora thermarum</name>
    <dbReference type="NCBI Taxonomy" id="2720024"/>
    <lineage>
        <taxon>Bacteria</taxon>
        <taxon>Bacillati</taxon>
        <taxon>Actinomycetota</taxon>
        <taxon>Actinomycetes</taxon>
        <taxon>Micromonosporales</taxon>
        <taxon>Micromonosporaceae</taxon>
        <taxon>Micromonospora</taxon>
    </lineage>
</organism>
<reference evidence="1 2" key="1">
    <citation type="submission" date="2020-03" db="EMBL/GenBank/DDBJ databases">
        <title>WGS of actinomycetes isolated from Thailand.</title>
        <authorList>
            <person name="Thawai C."/>
        </authorList>
    </citation>
    <scope>NUCLEOTIDE SEQUENCE [LARGE SCALE GENOMIC DNA]</scope>
    <source>
        <strain evidence="1 2">HSS6-12</strain>
    </source>
</reference>
<dbReference type="EMBL" id="JAATEO010000036">
    <property type="protein sequence ID" value="NJP35212.1"/>
    <property type="molecule type" value="Genomic_DNA"/>
</dbReference>
<dbReference type="RefSeq" id="WP_168003555.1">
    <property type="nucleotide sequence ID" value="NZ_JAATEO010000036.1"/>
</dbReference>
<comment type="caution">
    <text evidence="1">The sequence shown here is derived from an EMBL/GenBank/DDBJ whole genome shotgun (WGS) entry which is preliminary data.</text>
</comment>
<proteinExistence type="predicted"/>
<evidence type="ECO:0000313" key="2">
    <source>
        <dbReference type="Proteomes" id="UP000783871"/>
    </source>
</evidence>
<evidence type="ECO:0000313" key="1">
    <source>
        <dbReference type="EMBL" id="NJP35212.1"/>
    </source>
</evidence>
<protein>
    <submittedName>
        <fullName evidence="1">Uncharacterized protein</fullName>
    </submittedName>
</protein>
<accession>A0ABX0ZDA4</accession>